<keyword evidence="6" id="KW-0456">Lyase</keyword>
<dbReference type="AlphaFoldDB" id="F6EK91"/>
<keyword evidence="9" id="KW-1185">Reference proteome</keyword>
<dbReference type="HOGENOM" id="CLU_092522_2_0_11"/>
<dbReference type="EMBL" id="CP002786">
    <property type="protein sequence ID" value="AEF42632.1"/>
    <property type="molecule type" value="Genomic_DNA"/>
</dbReference>
<dbReference type="GO" id="GO:0019628">
    <property type="term" value="P:urate catabolic process"/>
    <property type="evidence" value="ECO:0007669"/>
    <property type="project" value="TreeGrafter"/>
</dbReference>
<evidence type="ECO:0000256" key="5">
    <source>
        <dbReference type="ARBA" id="ARBA00022793"/>
    </source>
</evidence>
<evidence type="ECO:0000256" key="6">
    <source>
        <dbReference type="ARBA" id="ARBA00023239"/>
    </source>
</evidence>
<organism evidence="8 9">
    <name type="scientific">Hoyosella subflava (strain DSM 45089 / JCM 17490 / NBRC 109087 / DQS3-9A1)</name>
    <name type="common">Amycolicicoccus subflavus</name>
    <dbReference type="NCBI Taxonomy" id="443218"/>
    <lineage>
        <taxon>Bacteria</taxon>
        <taxon>Bacillati</taxon>
        <taxon>Actinomycetota</taxon>
        <taxon>Actinomycetes</taxon>
        <taxon>Mycobacteriales</taxon>
        <taxon>Hoyosellaceae</taxon>
        <taxon>Hoyosella</taxon>
    </lineage>
</organism>
<dbReference type="PANTHER" id="PTHR43466:SF1">
    <property type="entry name" value="2-OXO-4-HYDROXY-4-CARBOXY-5-UREIDOIMIDAZOLINE DECARBOXYLASE-RELATED"/>
    <property type="match status" value="1"/>
</dbReference>
<comment type="catalytic activity">
    <reaction evidence="1">
        <text>5-hydroxy-2-oxo-4-ureido-2,5-dihydro-1H-imidazole-5-carboxylate + H(+) = (S)-allantoin + CO2</text>
        <dbReference type="Rhea" id="RHEA:26301"/>
        <dbReference type="ChEBI" id="CHEBI:15378"/>
        <dbReference type="ChEBI" id="CHEBI:15678"/>
        <dbReference type="ChEBI" id="CHEBI:16526"/>
        <dbReference type="ChEBI" id="CHEBI:58639"/>
        <dbReference type="EC" id="4.1.1.97"/>
    </reaction>
</comment>
<dbReference type="PANTHER" id="PTHR43466">
    <property type="entry name" value="2-OXO-4-HYDROXY-4-CARBOXY-5-UREIDOIMIDAZOLINE DECARBOXYLASE-RELATED"/>
    <property type="match status" value="1"/>
</dbReference>
<protein>
    <recommendedName>
        <fullName evidence="3">2-oxo-4-hydroxy-4-carboxy-5-ureidoimidazoline decarboxylase</fullName>
        <ecNumber evidence="3">4.1.1.97</ecNumber>
    </recommendedName>
</protein>
<name>F6EK91_HOYSD</name>
<reference evidence="8 9" key="1">
    <citation type="journal article" date="2011" name="J. Bacteriol.">
        <title>Complete genome sequence of Amycolicicoccus subflavus DQS3-9A1T, an actinomycete isolated from crude oil-polluted soil.</title>
        <authorList>
            <person name="Cai M."/>
            <person name="Chen W.M."/>
            <person name="Nie Y."/>
            <person name="Chi C.Q."/>
            <person name="Wang Y.N."/>
            <person name="Tang Y.Q."/>
            <person name="Li G.Y."/>
            <person name="Wu X.L."/>
        </authorList>
    </citation>
    <scope>NUCLEOTIDE SEQUENCE [LARGE SCALE GENOMIC DNA]</scope>
    <source>
        <strain evidence="9">DSM 45089 / DQS3-9A1</strain>
    </source>
</reference>
<sequence length="171" mass="19128">MRFSSEVTVTRARLDAFNALPYDDAVAELHRCCSSRRWATSVAAARPYSSVNELLNGAQEAFTGLSDADYREGVAGHPRIGDRTATGHSSSEQAHVATAGRELIGELTRKNEQYEARFGFVYLVFAHGRRADELLAILNERLENEQPAEWHNACEELVKITLHRIRQLVSD</sequence>
<dbReference type="Gene3D" id="1.10.3330.10">
    <property type="entry name" value="Oxo-4-hydroxy-4-carboxy-5-ureidoimidazoline decarboxylase"/>
    <property type="match status" value="1"/>
</dbReference>
<dbReference type="InterPro" id="IPR036778">
    <property type="entry name" value="OHCU_decarboxylase_sf"/>
</dbReference>
<dbReference type="SUPFAM" id="SSF158694">
    <property type="entry name" value="UraD-Like"/>
    <property type="match status" value="1"/>
</dbReference>
<dbReference type="KEGG" id="asd:AS9A_4199"/>
<dbReference type="NCBIfam" id="NF010372">
    <property type="entry name" value="PRK13798.1"/>
    <property type="match status" value="1"/>
</dbReference>
<dbReference type="GO" id="GO:0006144">
    <property type="term" value="P:purine nucleobase metabolic process"/>
    <property type="evidence" value="ECO:0007669"/>
    <property type="project" value="UniProtKB-KW"/>
</dbReference>
<dbReference type="Proteomes" id="UP000009235">
    <property type="component" value="Chromosome"/>
</dbReference>
<evidence type="ECO:0000256" key="3">
    <source>
        <dbReference type="ARBA" id="ARBA00012257"/>
    </source>
</evidence>
<evidence type="ECO:0000256" key="1">
    <source>
        <dbReference type="ARBA" id="ARBA00001163"/>
    </source>
</evidence>
<comment type="pathway">
    <text evidence="2">Purine metabolism; urate degradation; (S)-allantoin from urate: step 3/3.</text>
</comment>
<dbReference type="InterPro" id="IPR018020">
    <property type="entry name" value="OHCU_decarboxylase"/>
</dbReference>
<proteinExistence type="predicted"/>
<evidence type="ECO:0000313" key="9">
    <source>
        <dbReference type="Proteomes" id="UP000009235"/>
    </source>
</evidence>
<dbReference type="EC" id="4.1.1.97" evidence="3"/>
<dbReference type="eggNOG" id="COG3195">
    <property type="taxonomic scope" value="Bacteria"/>
</dbReference>
<dbReference type="STRING" id="443218.AS9A_4199"/>
<gene>
    <name evidence="8" type="ordered locus">AS9A_4199</name>
</gene>
<accession>F6EK91</accession>
<keyword evidence="4" id="KW-0659">Purine metabolism</keyword>
<keyword evidence="5" id="KW-0210">Decarboxylase</keyword>
<feature type="domain" description="Oxo-4-hydroxy-4-carboxy-5-ureidoimidazoline decarboxylase" evidence="7">
    <location>
        <begin position="18"/>
        <end position="166"/>
    </location>
</feature>
<evidence type="ECO:0000313" key="8">
    <source>
        <dbReference type="EMBL" id="AEF42632.1"/>
    </source>
</evidence>
<dbReference type="Pfam" id="PF09349">
    <property type="entry name" value="OHCU_decarbox"/>
    <property type="match status" value="1"/>
</dbReference>
<dbReference type="InterPro" id="IPR017595">
    <property type="entry name" value="OHCU_decarboxylase-2"/>
</dbReference>
<evidence type="ECO:0000256" key="4">
    <source>
        <dbReference type="ARBA" id="ARBA00022631"/>
    </source>
</evidence>
<evidence type="ECO:0000256" key="2">
    <source>
        <dbReference type="ARBA" id="ARBA00004754"/>
    </source>
</evidence>
<evidence type="ECO:0000259" key="7">
    <source>
        <dbReference type="Pfam" id="PF09349"/>
    </source>
</evidence>
<dbReference type="GO" id="GO:0051997">
    <property type="term" value="F:2-oxo-4-hydroxy-4-carboxy-5-ureidoimidazoline decarboxylase activity"/>
    <property type="evidence" value="ECO:0007669"/>
    <property type="project" value="UniProtKB-EC"/>
</dbReference>
<dbReference type="NCBIfam" id="TIGR03180">
    <property type="entry name" value="UraD_2"/>
    <property type="match status" value="1"/>
</dbReference>